<gene>
    <name evidence="3" type="ORF">KHLLAP_LOCUS13210</name>
</gene>
<feature type="transmembrane region" description="Helical" evidence="2">
    <location>
        <begin position="310"/>
        <end position="328"/>
    </location>
</feature>
<keyword evidence="2" id="KW-1133">Transmembrane helix</keyword>
<organism evidence="3 4">
    <name type="scientific">Anthostomella pinea</name>
    <dbReference type="NCBI Taxonomy" id="933095"/>
    <lineage>
        <taxon>Eukaryota</taxon>
        <taxon>Fungi</taxon>
        <taxon>Dikarya</taxon>
        <taxon>Ascomycota</taxon>
        <taxon>Pezizomycotina</taxon>
        <taxon>Sordariomycetes</taxon>
        <taxon>Xylariomycetidae</taxon>
        <taxon>Xylariales</taxon>
        <taxon>Xylariaceae</taxon>
        <taxon>Anthostomella</taxon>
    </lineage>
</organism>
<feature type="compositionally biased region" description="Basic and acidic residues" evidence="1">
    <location>
        <begin position="72"/>
        <end position="85"/>
    </location>
</feature>
<sequence length="444" mass="48610">MPRPVAIARPPSVCQICDSLSAQRVRSAKPIFTARNVYTLQGRTRQDVMTRKLVGRRLLSSAVLPSGTTSTERNDIGNTGEDRSHAAARTPPTAGRELSSITNMITFLERSSDRVLTNRDIPPEADVSAALRACRILADYIMDDSVQPQIAHMVSELDSTASTLLSLDATKPSQASTSSETAGTRISTQLQQMIDKISDTAYTVLAHQPVFITPSLLEQYVGVQARLGKPETLPRMFQLYASKPMPIEGVRPPKYVKQNPNKIANAIDSKVSKAALDTAIEAKHLDAAVGIIENTYTTKAFVRNKLTRQALLPLGAFAATPLAAYGLAKSFSGVQQAMDTAYATNVAFAGIVAYVGFTASIGFVALTTANDQMKRVTWAPGVPLRKRWIREEERAAFDKIACAWGFKEKWRQGEEEGPEWDALREYIGQKGMVLDRTELMEGME</sequence>
<keyword evidence="4" id="KW-1185">Reference proteome</keyword>
<proteinExistence type="predicted"/>
<comment type="caution">
    <text evidence="3">The sequence shown here is derived from an EMBL/GenBank/DDBJ whole genome shotgun (WGS) entry which is preliminary data.</text>
</comment>
<reference evidence="3" key="1">
    <citation type="submission" date="2023-10" db="EMBL/GenBank/DDBJ databases">
        <authorList>
            <person name="Hackl T."/>
        </authorList>
    </citation>
    <scope>NUCLEOTIDE SEQUENCE</scope>
</reference>
<keyword evidence="2" id="KW-0812">Transmembrane</keyword>
<dbReference type="Proteomes" id="UP001295740">
    <property type="component" value="Unassembled WGS sequence"/>
</dbReference>
<dbReference type="EMBL" id="CAUWAG010000020">
    <property type="protein sequence ID" value="CAJ2512742.1"/>
    <property type="molecule type" value="Genomic_DNA"/>
</dbReference>
<dbReference type="AlphaFoldDB" id="A0AAI8VX69"/>
<evidence type="ECO:0000313" key="4">
    <source>
        <dbReference type="Proteomes" id="UP001295740"/>
    </source>
</evidence>
<feature type="region of interest" description="Disordered" evidence="1">
    <location>
        <begin position="64"/>
        <end position="96"/>
    </location>
</feature>
<accession>A0AAI8VX69</accession>
<keyword evidence="2" id="KW-0472">Membrane</keyword>
<evidence type="ECO:0000256" key="2">
    <source>
        <dbReference type="SAM" id="Phobius"/>
    </source>
</evidence>
<name>A0AAI8VX69_9PEZI</name>
<evidence type="ECO:0000256" key="1">
    <source>
        <dbReference type="SAM" id="MobiDB-lite"/>
    </source>
</evidence>
<evidence type="ECO:0000313" key="3">
    <source>
        <dbReference type="EMBL" id="CAJ2512742.1"/>
    </source>
</evidence>
<feature type="transmembrane region" description="Helical" evidence="2">
    <location>
        <begin position="340"/>
        <end position="366"/>
    </location>
</feature>
<protein>
    <submittedName>
        <fullName evidence="3">Uu.00g008610.m01.CDS01</fullName>
    </submittedName>
</protein>